<sequence length="73" mass="8448">MQRQQHQLEQCNDNINLTMQYPCEHQALNFNDSAWTQQQMQQQPTTSTTSTTTYNFNDIDDNSGNNNNNSFAS</sequence>
<name>A0A072V7Y3_MEDTR</name>
<evidence type="ECO:0000313" key="3">
    <source>
        <dbReference type="EnsemblPlants" id="KEH37907"/>
    </source>
</evidence>
<reference evidence="3" key="3">
    <citation type="submission" date="2015-04" db="UniProtKB">
        <authorList>
            <consortium name="EnsemblPlants"/>
        </authorList>
    </citation>
    <scope>IDENTIFICATION</scope>
    <source>
        <strain evidence="3">cv. Jemalong A17</strain>
    </source>
</reference>
<feature type="compositionally biased region" description="Low complexity" evidence="1">
    <location>
        <begin position="36"/>
        <end position="73"/>
    </location>
</feature>
<proteinExistence type="predicted"/>
<feature type="region of interest" description="Disordered" evidence="1">
    <location>
        <begin position="34"/>
        <end position="73"/>
    </location>
</feature>
<evidence type="ECO:0000313" key="2">
    <source>
        <dbReference type="EMBL" id="KEH37907.1"/>
    </source>
</evidence>
<accession>A0A072V7Y3</accession>
<dbReference type="AlphaFoldDB" id="A0A072V7Y3"/>
<dbReference type="EnsemblPlants" id="KEH37907">
    <property type="protein sequence ID" value="KEH37907"/>
    <property type="gene ID" value="MTR_2g451020"/>
</dbReference>
<reference evidence="2 4" key="2">
    <citation type="journal article" date="2014" name="BMC Genomics">
        <title>An improved genome release (version Mt4.0) for the model legume Medicago truncatula.</title>
        <authorList>
            <person name="Tang H."/>
            <person name="Krishnakumar V."/>
            <person name="Bidwell S."/>
            <person name="Rosen B."/>
            <person name="Chan A."/>
            <person name="Zhou S."/>
            <person name="Gentzbittel L."/>
            <person name="Childs K.L."/>
            <person name="Yandell M."/>
            <person name="Gundlach H."/>
            <person name="Mayer K.F."/>
            <person name="Schwartz D.C."/>
            <person name="Town C.D."/>
        </authorList>
    </citation>
    <scope>GENOME REANNOTATION</scope>
    <source>
        <strain evidence="2">A17</strain>
        <strain evidence="3 4">cv. Jemalong A17</strain>
    </source>
</reference>
<keyword evidence="4" id="KW-1185">Reference proteome</keyword>
<protein>
    <submittedName>
        <fullName evidence="2 3">Uncharacterized protein</fullName>
    </submittedName>
</protein>
<dbReference type="HOGENOM" id="CLU_2708507_0_0_1"/>
<dbReference type="Proteomes" id="UP000002051">
    <property type="component" value="Chromosome 2"/>
</dbReference>
<evidence type="ECO:0000313" key="4">
    <source>
        <dbReference type="Proteomes" id="UP000002051"/>
    </source>
</evidence>
<dbReference type="EMBL" id="CM001218">
    <property type="protein sequence ID" value="KEH37907.1"/>
    <property type="molecule type" value="Genomic_DNA"/>
</dbReference>
<organism evidence="2 4">
    <name type="scientific">Medicago truncatula</name>
    <name type="common">Barrel medic</name>
    <name type="synonym">Medicago tribuloides</name>
    <dbReference type="NCBI Taxonomy" id="3880"/>
    <lineage>
        <taxon>Eukaryota</taxon>
        <taxon>Viridiplantae</taxon>
        <taxon>Streptophyta</taxon>
        <taxon>Embryophyta</taxon>
        <taxon>Tracheophyta</taxon>
        <taxon>Spermatophyta</taxon>
        <taxon>Magnoliopsida</taxon>
        <taxon>eudicotyledons</taxon>
        <taxon>Gunneridae</taxon>
        <taxon>Pentapetalae</taxon>
        <taxon>rosids</taxon>
        <taxon>fabids</taxon>
        <taxon>Fabales</taxon>
        <taxon>Fabaceae</taxon>
        <taxon>Papilionoideae</taxon>
        <taxon>50 kb inversion clade</taxon>
        <taxon>NPAAA clade</taxon>
        <taxon>Hologalegina</taxon>
        <taxon>IRL clade</taxon>
        <taxon>Trifolieae</taxon>
        <taxon>Medicago</taxon>
    </lineage>
</organism>
<reference evidence="2 4" key="1">
    <citation type="journal article" date="2011" name="Nature">
        <title>The Medicago genome provides insight into the evolution of rhizobial symbioses.</title>
        <authorList>
            <person name="Young N.D."/>
            <person name="Debelle F."/>
            <person name="Oldroyd G.E."/>
            <person name="Geurts R."/>
            <person name="Cannon S.B."/>
            <person name="Udvardi M.K."/>
            <person name="Benedito V.A."/>
            <person name="Mayer K.F."/>
            <person name="Gouzy J."/>
            <person name="Schoof H."/>
            <person name="Van de Peer Y."/>
            <person name="Proost S."/>
            <person name="Cook D.R."/>
            <person name="Meyers B.C."/>
            <person name="Spannagl M."/>
            <person name="Cheung F."/>
            <person name="De Mita S."/>
            <person name="Krishnakumar V."/>
            <person name="Gundlach H."/>
            <person name="Zhou S."/>
            <person name="Mudge J."/>
            <person name="Bharti A.K."/>
            <person name="Murray J.D."/>
            <person name="Naoumkina M.A."/>
            <person name="Rosen B."/>
            <person name="Silverstein K.A."/>
            <person name="Tang H."/>
            <person name="Rombauts S."/>
            <person name="Zhao P.X."/>
            <person name="Zhou P."/>
            <person name="Barbe V."/>
            <person name="Bardou P."/>
            <person name="Bechner M."/>
            <person name="Bellec A."/>
            <person name="Berger A."/>
            <person name="Berges H."/>
            <person name="Bidwell S."/>
            <person name="Bisseling T."/>
            <person name="Choisne N."/>
            <person name="Couloux A."/>
            <person name="Denny R."/>
            <person name="Deshpande S."/>
            <person name="Dai X."/>
            <person name="Doyle J.J."/>
            <person name="Dudez A.M."/>
            <person name="Farmer A.D."/>
            <person name="Fouteau S."/>
            <person name="Franken C."/>
            <person name="Gibelin C."/>
            <person name="Gish J."/>
            <person name="Goldstein S."/>
            <person name="Gonzalez A.J."/>
            <person name="Green P.J."/>
            <person name="Hallab A."/>
            <person name="Hartog M."/>
            <person name="Hua A."/>
            <person name="Humphray S.J."/>
            <person name="Jeong D.H."/>
            <person name="Jing Y."/>
            <person name="Jocker A."/>
            <person name="Kenton S.M."/>
            <person name="Kim D.J."/>
            <person name="Klee K."/>
            <person name="Lai H."/>
            <person name="Lang C."/>
            <person name="Lin S."/>
            <person name="Macmil S.L."/>
            <person name="Magdelenat G."/>
            <person name="Matthews L."/>
            <person name="McCorrison J."/>
            <person name="Monaghan E.L."/>
            <person name="Mun J.H."/>
            <person name="Najar F.Z."/>
            <person name="Nicholson C."/>
            <person name="Noirot C."/>
            <person name="O'Bleness M."/>
            <person name="Paule C.R."/>
            <person name="Poulain J."/>
            <person name="Prion F."/>
            <person name="Qin B."/>
            <person name="Qu C."/>
            <person name="Retzel E.F."/>
            <person name="Riddle C."/>
            <person name="Sallet E."/>
            <person name="Samain S."/>
            <person name="Samson N."/>
            <person name="Sanders I."/>
            <person name="Saurat O."/>
            <person name="Scarpelli C."/>
            <person name="Schiex T."/>
            <person name="Segurens B."/>
            <person name="Severin A.J."/>
            <person name="Sherrier D.J."/>
            <person name="Shi R."/>
            <person name="Sims S."/>
            <person name="Singer S.R."/>
            <person name="Sinharoy S."/>
            <person name="Sterck L."/>
            <person name="Viollet A."/>
            <person name="Wang B.B."/>
            <person name="Wang K."/>
            <person name="Wang M."/>
            <person name="Wang X."/>
            <person name="Warfsmann J."/>
            <person name="Weissenbach J."/>
            <person name="White D.D."/>
            <person name="White J.D."/>
            <person name="Wiley G.B."/>
            <person name="Wincker P."/>
            <person name="Xing Y."/>
            <person name="Yang L."/>
            <person name="Yao Z."/>
            <person name="Ying F."/>
            <person name="Zhai J."/>
            <person name="Zhou L."/>
            <person name="Zuber A."/>
            <person name="Denarie J."/>
            <person name="Dixon R.A."/>
            <person name="May G.D."/>
            <person name="Schwartz D.C."/>
            <person name="Rogers J."/>
            <person name="Quetier F."/>
            <person name="Town C.D."/>
            <person name="Roe B.A."/>
        </authorList>
    </citation>
    <scope>NUCLEOTIDE SEQUENCE [LARGE SCALE GENOMIC DNA]</scope>
    <source>
        <strain evidence="2">A17</strain>
        <strain evidence="3 4">cv. Jemalong A17</strain>
    </source>
</reference>
<gene>
    <name evidence="2" type="ordered locus">MTR_2g451020</name>
</gene>
<evidence type="ECO:0000256" key="1">
    <source>
        <dbReference type="SAM" id="MobiDB-lite"/>
    </source>
</evidence>